<feature type="compositionally biased region" description="Polar residues" evidence="12">
    <location>
        <begin position="478"/>
        <end position="489"/>
    </location>
</feature>
<sequence length="910" mass="100413">MELLDGELELREIQKLEGHTDRVWSLAWNPTGTGVAGMLASCSGDKTVRIWQKGPSGSWDCSAVLEDTHTRTVRSCAWSPSGKLLATASFDGTTAIWERVGGEFECVATLEGHENEVKSVSWNASGSLLATCARDKTVWIWEAQPGNEFECVSVLQGHTQDVKMVQWHPFLDVLVSVGYDNSVKVWTEDGDDDWHCVQTLGEAGSGHTSTVWALSFNSAGDRMVTCSDDLTLKIWDTSQNPSETSGDGSGSWSHLCTLSGYHDRTIFSVHWSRDGLIASGAADDAIRLFTESKDRMVDQPSYKMLVKREKAHDMDVNSVQWNLKEPKLLASASDDGTIKIWELSENYLLYIPSLMCYTSAHQSPKKVLAQSIYVLLYDSPIYPNPPPPLSSAFPSVSSLSVVINNGRSLLPQLFRSFNGLEGAAYFGELEEALFQGVDGLRGTEDTKSFLASRPATLEIFPSWPMIHQQTPRVNTLSARSFDSGSTQNCGCHMGPDSPDNRKDSSGESADRKQQQEMMMPSTASGTGETRNPQPSSQEKRKVTGSTTGKEGKVLDAKALRRLAQNREAARKSRLRKKAYVQQLESSKTRLQQIEHDLQRARSQGLFLAAAGSTGVISPGNKLPSSPISIYSLLARDLILLATGAALFDMEYARWLAERCKLMSVLRNALQAQPSEGNLGFLVDHCIRHYDELFQLKATVAKADVFHLLNGTWKTPAERCFLWMGGFRPSGLLDILIPKLDPLEQQGVWICNLKHSSQQAEEALSGGLGLLHHSLAQTIAGRSLCDGIGDGDYMNLMAAALEKLVDFEEFVSQADNLRQQTLHHLRQHLTIRQAARCFLAIGEYYTRLRALSSILTSRSPQEPSSALIVDPFHHGVKVTVICNGHGFYDGEAHDTFLSIDTNVMTRTKISY</sequence>
<reference evidence="15" key="1">
    <citation type="submission" date="2022-05" db="EMBL/GenBank/DDBJ databases">
        <title>The Musa troglodytarum L. genome provides insights into the mechanism of non-climacteric behaviour and enrichment of carotenoids.</title>
        <authorList>
            <person name="Wang J."/>
        </authorList>
    </citation>
    <scope>NUCLEOTIDE SEQUENCE</scope>
    <source>
        <tissue evidence="15">Leaf</tissue>
    </source>
</reference>
<dbReference type="SMART" id="SM00320">
    <property type="entry name" value="WD40"/>
    <property type="match status" value="7"/>
</dbReference>
<dbReference type="PANTHER" id="PTHR19920">
    <property type="entry name" value="WD40 PROTEIN CIAO1"/>
    <property type="match status" value="1"/>
</dbReference>
<feature type="domain" description="BZIP" evidence="13">
    <location>
        <begin position="555"/>
        <end position="599"/>
    </location>
</feature>
<evidence type="ECO:0000256" key="11">
    <source>
        <dbReference type="SAM" id="Coils"/>
    </source>
</evidence>
<dbReference type="InterPro" id="IPR019775">
    <property type="entry name" value="WD40_repeat_CS"/>
</dbReference>
<evidence type="ECO:0000259" key="14">
    <source>
        <dbReference type="PROSITE" id="PS51806"/>
    </source>
</evidence>
<dbReference type="OrthoDB" id="284782at2759"/>
<dbReference type="SMART" id="SM00338">
    <property type="entry name" value="BRLZ"/>
    <property type="match status" value="1"/>
</dbReference>
<evidence type="ECO:0000259" key="13">
    <source>
        <dbReference type="PROSITE" id="PS50217"/>
    </source>
</evidence>
<dbReference type="PROSITE" id="PS50217">
    <property type="entry name" value="BZIP"/>
    <property type="match status" value="1"/>
</dbReference>
<dbReference type="InterPro" id="IPR001680">
    <property type="entry name" value="WD40_rpt"/>
</dbReference>
<dbReference type="InterPro" id="IPR028608">
    <property type="entry name" value="CIAO1/Cia1"/>
</dbReference>
<feature type="repeat" description="WD" evidence="10">
    <location>
        <begin position="16"/>
        <end position="52"/>
    </location>
</feature>
<dbReference type="InterPro" id="IPR015943">
    <property type="entry name" value="WD40/YVTN_repeat-like_dom_sf"/>
</dbReference>
<keyword evidence="3 10" id="KW-0853">WD repeat</keyword>
<dbReference type="PROSITE" id="PS51806">
    <property type="entry name" value="DOG1"/>
    <property type="match status" value="1"/>
</dbReference>
<keyword evidence="16" id="KW-1185">Reference proteome</keyword>
<protein>
    <recommendedName>
        <fullName evidence="9">Probable cytosolic iron-sulfur protein assembly protein CIAO1 homolog</fullName>
    </recommendedName>
</protein>
<dbReference type="GO" id="GO:0005634">
    <property type="term" value="C:nucleus"/>
    <property type="evidence" value="ECO:0007669"/>
    <property type="project" value="UniProtKB-SubCell"/>
</dbReference>
<dbReference type="PROSITE" id="PS00678">
    <property type="entry name" value="WD_REPEATS_1"/>
    <property type="match status" value="1"/>
</dbReference>
<evidence type="ECO:0000256" key="6">
    <source>
        <dbReference type="ARBA" id="ARBA00023125"/>
    </source>
</evidence>
<dbReference type="Pfam" id="PF00400">
    <property type="entry name" value="WD40"/>
    <property type="match status" value="6"/>
</dbReference>
<feature type="compositionally biased region" description="Basic and acidic residues" evidence="12">
    <location>
        <begin position="498"/>
        <end position="514"/>
    </location>
</feature>
<accession>A0A9E7K8P1</accession>
<keyword evidence="6" id="KW-0238">DNA-binding</keyword>
<feature type="repeat" description="WD" evidence="10">
    <location>
        <begin position="66"/>
        <end position="98"/>
    </location>
</feature>
<dbReference type="GO" id="GO:0016226">
    <property type="term" value="P:iron-sulfur cluster assembly"/>
    <property type="evidence" value="ECO:0007669"/>
    <property type="project" value="UniProtKB-UniRule"/>
</dbReference>
<feature type="coiled-coil region" evidence="11">
    <location>
        <begin position="576"/>
        <end position="603"/>
    </location>
</feature>
<keyword evidence="7" id="KW-0804">Transcription</keyword>
<evidence type="ECO:0000256" key="7">
    <source>
        <dbReference type="ARBA" id="ARBA00023163"/>
    </source>
</evidence>
<comment type="similarity">
    <text evidence="2">Belongs to the bZIP family.</text>
</comment>
<dbReference type="InterPro" id="IPR036322">
    <property type="entry name" value="WD40_repeat_dom_sf"/>
</dbReference>
<feature type="compositionally biased region" description="Basic and acidic residues" evidence="12">
    <location>
        <begin position="549"/>
        <end position="558"/>
    </location>
</feature>
<dbReference type="HAMAP" id="MF_03037">
    <property type="entry name" value="ciao1"/>
    <property type="match status" value="1"/>
</dbReference>
<dbReference type="CDD" id="cd14708">
    <property type="entry name" value="bZIP_HBP1b-like"/>
    <property type="match status" value="1"/>
</dbReference>
<dbReference type="PROSITE" id="PS50082">
    <property type="entry name" value="WD_REPEATS_2"/>
    <property type="match status" value="6"/>
</dbReference>
<evidence type="ECO:0000313" key="16">
    <source>
        <dbReference type="Proteomes" id="UP001055439"/>
    </source>
</evidence>
<dbReference type="InterPro" id="IPR046347">
    <property type="entry name" value="bZIP_sf"/>
</dbReference>
<comment type="similarity">
    <text evidence="9">Belongs to the WD repeat CIA1 family.</text>
</comment>
<evidence type="ECO:0000313" key="15">
    <source>
        <dbReference type="EMBL" id="URE07115.1"/>
    </source>
</evidence>
<comment type="subcellular location">
    <subcellularLocation>
        <location evidence="1">Nucleus</location>
    </subcellularLocation>
</comment>
<dbReference type="SUPFAM" id="SSF50978">
    <property type="entry name" value="WD40 repeat-like"/>
    <property type="match status" value="1"/>
</dbReference>
<evidence type="ECO:0000256" key="12">
    <source>
        <dbReference type="SAM" id="MobiDB-lite"/>
    </source>
</evidence>
<dbReference type="GO" id="GO:0043565">
    <property type="term" value="F:sequence-specific DNA binding"/>
    <property type="evidence" value="ECO:0007669"/>
    <property type="project" value="InterPro"/>
</dbReference>
<comment type="function">
    <text evidence="9">Essential component of the cytosolic iron-sulfur (Fe/S) protein assembly machinery. Required for the maturation of extramitochondrial Fe/S proteins.</text>
</comment>
<dbReference type="FunFam" id="1.20.5.170:FF:000019">
    <property type="entry name" value="BZIP family transcription factor"/>
    <property type="match status" value="1"/>
</dbReference>
<dbReference type="Gene3D" id="1.20.5.170">
    <property type="match status" value="1"/>
</dbReference>
<dbReference type="FunFam" id="2.130.10.10:FF:000136">
    <property type="entry name" value="Probable cytosolic iron-sulfur protein assembly protein CIAO1"/>
    <property type="match status" value="1"/>
</dbReference>
<dbReference type="PANTHER" id="PTHR19920:SF0">
    <property type="entry name" value="CYTOSOLIC IRON-SULFUR PROTEIN ASSEMBLY PROTEIN CIAO1-RELATED"/>
    <property type="match status" value="1"/>
</dbReference>
<organism evidence="15 16">
    <name type="scientific">Musa troglodytarum</name>
    <name type="common">fe'i banana</name>
    <dbReference type="NCBI Taxonomy" id="320322"/>
    <lineage>
        <taxon>Eukaryota</taxon>
        <taxon>Viridiplantae</taxon>
        <taxon>Streptophyta</taxon>
        <taxon>Embryophyta</taxon>
        <taxon>Tracheophyta</taxon>
        <taxon>Spermatophyta</taxon>
        <taxon>Magnoliopsida</taxon>
        <taxon>Liliopsida</taxon>
        <taxon>Zingiberales</taxon>
        <taxon>Musaceae</taxon>
        <taxon>Musa</taxon>
    </lineage>
</organism>
<dbReference type="PRINTS" id="PR00320">
    <property type="entry name" value="GPROTEINBRPT"/>
</dbReference>
<dbReference type="InterPro" id="IPR004827">
    <property type="entry name" value="bZIP"/>
</dbReference>
<dbReference type="EMBL" id="CP097507">
    <property type="protein sequence ID" value="URE07115.1"/>
    <property type="molecule type" value="Genomic_DNA"/>
</dbReference>
<dbReference type="SUPFAM" id="SSF57959">
    <property type="entry name" value="Leucine zipper domain"/>
    <property type="match status" value="1"/>
</dbReference>
<feature type="region of interest" description="Disordered" evidence="12">
    <location>
        <begin position="478"/>
        <end position="558"/>
    </location>
</feature>
<dbReference type="GO" id="GO:0006351">
    <property type="term" value="P:DNA-templated transcription"/>
    <property type="evidence" value="ECO:0007669"/>
    <property type="project" value="InterPro"/>
</dbReference>
<dbReference type="PROSITE" id="PS50294">
    <property type="entry name" value="WD_REPEATS_REGION"/>
    <property type="match status" value="6"/>
</dbReference>
<name>A0A9E7K8P1_9LILI</name>
<keyword evidence="11" id="KW-0175">Coiled coil</keyword>
<dbReference type="Proteomes" id="UP001055439">
    <property type="component" value="Chromosome 5"/>
</dbReference>
<feature type="repeat" description="WD" evidence="10">
    <location>
        <begin position="204"/>
        <end position="245"/>
    </location>
</feature>
<dbReference type="Pfam" id="PF00170">
    <property type="entry name" value="bZIP_1"/>
    <property type="match status" value="1"/>
</dbReference>
<dbReference type="Pfam" id="PF14144">
    <property type="entry name" value="DOG1"/>
    <property type="match status" value="1"/>
</dbReference>
<feature type="repeat" description="WD" evidence="10">
    <location>
        <begin position="110"/>
        <end position="151"/>
    </location>
</feature>
<dbReference type="CDD" id="cd00200">
    <property type="entry name" value="WD40"/>
    <property type="match status" value="1"/>
</dbReference>
<gene>
    <name evidence="15" type="ORF">MUK42_19193</name>
</gene>
<dbReference type="Gene3D" id="2.130.10.10">
    <property type="entry name" value="YVTN repeat-like/Quinoprotein amine dehydrogenase"/>
    <property type="match status" value="1"/>
</dbReference>
<evidence type="ECO:0000256" key="3">
    <source>
        <dbReference type="ARBA" id="ARBA00022574"/>
    </source>
</evidence>
<feature type="domain" description="DOG1" evidence="14">
    <location>
        <begin position="644"/>
        <end position="857"/>
    </location>
</feature>
<dbReference type="GO" id="GO:0097361">
    <property type="term" value="C:cytosolic [4Fe-4S] assembly targeting complex"/>
    <property type="evidence" value="ECO:0007669"/>
    <property type="project" value="InterPro"/>
</dbReference>
<evidence type="ECO:0000256" key="10">
    <source>
        <dbReference type="PROSITE-ProRule" id="PRU00221"/>
    </source>
</evidence>
<evidence type="ECO:0000256" key="9">
    <source>
        <dbReference type="HAMAP-Rule" id="MF_03037"/>
    </source>
</evidence>
<dbReference type="GO" id="GO:0003700">
    <property type="term" value="F:DNA-binding transcription factor activity"/>
    <property type="evidence" value="ECO:0007669"/>
    <property type="project" value="InterPro"/>
</dbReference>
<evidence type="ECO:0000256" key="5">
    <source>
        <dbReference type="ARBA" id="ARBA00023015"/>
    </source>
</evidence>
<proteinExistence type="inferred from homology"/>
<dbReference type="PROSITE" id="PS00036">
    <property type="entry name" value="BZIP_BASIC"/>
    <property type="match status" value="1"/>
</dbReference>
<evidence type="ECO:0000256" key="8">
    <source>
        <dbReference type="ARBA" id="ARBA00023242"/>
    </source>
</evidence>
<feature type="compositionally biased region" description="Polar residues" evidence="12">
    <location>
        <begin position="521"/>
        <end position="536"/>
    </location>
</feature>
<feature type="repeat" description="WD" evidence="10">
    <location>
        <begin position="309"/>
        <end position="351"/>
    </location>
</feature>
<feature type="repeat" description="WD" evidence="10">
    <location>
        <begin position="155"/>
        <end position="186"/>
    </location>
</feature>
<evidence type="ECO:0000256" key="1">
    <source>
        <dbReference type="ARBA" id="ARBA00004123"/>
    </source>
</evidence>
<dbReference type="InterPro" id="IPR025422">
    <property type="entry name" value="TGA_domain"/>
</dbReference>
<keyword evidence="8" id="KW-0539">Nucleus</keyword>
<evidence type="ECO:0000256" key="4">
    <source>
        <dbReference type="ARBA" id="ARBA00022737"/>
    </source>
</evidence>
<keyword evidence="5" id="KW-0805">Transcription regulation</keyword>
<dbReference type="InterPro" id="IPR020472">
    <property type="entry name" value="WD40_PAC1"/>
</dbReference>
<evidence type="ECO:0000256" key="2">
    <source>
        <dbReference type="ARBA" id="ARBA00007163"/>
    </source>
</evidence>
<keyword evidence="4" id="KW-0677">Repeat</keyword>
<dbReference type="AlphaFoldDB" id="A0A9E7K8P1"/>